<accession>A0ABW4XVY3</accession>
<organism evidence="1 2">
    <name type="scientific">Flagellimonas iocasae</name>
    <dbReference type="NCBI Taxonomy" id="2055905"/>
    <lineage>
        <taxon>Bacteria</taxon>
        <taxon>Pseudomonadati</taxon>
        <taxon>Bacteroidota</taxon>
        <taxon>Flavobacteriia</taxon>
        <taxon>Flavobacteriales</taxon>
        <taxon>Flavobacteriaceae</taxon>
        <taxon>Flagellimonas</taxon>
    </lineage>
</organism>
<keyword evidence="2" id="KW-1185">Reference proteome</keyword>
<reference evidence="2" key="1">
    <citation type="journal article" date="2019" name="Int. J. Syst. Evol. Microbiol.">
        <title>The Global Catalogue of Microorganisms (GCM) 10K type strain sequencing project: providing services to taxonomists for standard genome sequencing and annotation.</title>
        <authorList>
            <consortium name="The Broad Institute Genomics Platform"/>
            <consortium name="The Broad Institute Genome Sequencing Center for Infectious Disease"/>
            <person name="Wu L."/>
            <person name="Ma J."/>
        </authorList>
    </citation>
    <scope>NUCLEOTIDE SEQUENCE [LARGE SCALE GENOMIC DNA]</scope>
    <source>
        <strain evidence="2">JCM 3389</strain>
    </source>
</reference>
<evidence type="ECO:0000313" key="2">
    <source>
        <dbReference type="Proteomes" id="UP001597342"/>
    </source>
</evidence>
<gene>
    <name evidence="1" type="ORF">ACFSJE_08090</name>
</gene>
<sequence length="144" mass="17140">MIDGIKNKDILTEEQQRLRNMELIGMELDENQVDKLKKYVEDKFDMVDLEEFIWEFELENGYDEKGSDELELNKIMDEIWGDELNGLQLENLEINDGNEYEIGYKNPYGKYGGMIKKFDGENHFQNWYNFMDGKGYKLITVNKL</sequence>
<dbReference type="EMBL" id="JBHUHU010000003">
    <property type="protein sequence ID" value="MFD2099726.1"/>
    <property type="molecule type" value="Genomic_DNA"/>
</dbReference>
<dbReference type="Proteomes" id="UP001597342">
    <property type="component" value="Unassembled WGS sequence"/>
</dbReference>
<comment type="caution">
    <text evidence="1">The sequence shown here is derived from an EMBL/GenBank/DDBJ whole genome shotgun (WGS) entry which is preliminary data.</text>
</comment>
<dbReference type="RefSeq" id="WP_379830482.1">
    <property type="nucleotide sequence ID" value="NZ_JBHUHU010000003.1"/>
</dbReference>
<name>A0ABW4XVY3_9FLAO</name>
<protein>
    <recommendedName>
        <fullName evidence="3">DUF1642 domain-containing protein</fullName>
    </recommendedName>
</protein>
<evidence type="ECO:0008006" key="3">
    <source>
        <dbReference type="Google" id="ProtNLM"/>
    </source>
</evidence>
<evidence type="ECO:0000313" key="1">
    <source>
        <dbReference type="EMBL" id="MFD2099726.1"/>
    </source>
</evidence>
<proteinExistence type="predicted"/>